<evidence type="ECO:0000256" key="8">
    <source>
        <dbReference type="RuleBase" id="RU000675"/>
    </source>
</evidence>
<dbReference type="Gene3D" id="2.102.20.10">
    <property type="entry name" value="Beta-galactosidase, domain 2"/>
    <property type="match status" value="1"/>
</dbReference>
<dbReference type="STRING" id="655863.F0XST5"/>
<dbReference type="InterPro" id="IPR036833">
    <property type="entry name" value="BetaGal_dom3_sf"/>
</dbReference>
<evidence type="ECO:0000256" key="7">
    <source>
        <dbReference type="ARBA" id="ARBA00023295"/>
    </source>
</evidence>
<name>F0XST5_GROCL</name>
<sequence>MVSFRTLLTALGAVGAAFASTDGLTDLVTWDNFSLSINGTRVFIQSAEFHYQRLPVPDLWPDVFQKFKANGFNTISIYFFWSYHSASKGVFDFESPGKDVQRLLDAAKDAGLWVIARAGPYCNAETNGGSLALWGSDGSLGRMRTSDETYHQAWLPWVSKIGALIAKNQITNGGPVILNQVENEFVESVHSANSTQVLYMEQLKTAFRDAGVIVPFTHNEKGMRANSWSTDYENVGGAVNVYGLDSYPGGLSCTNVNTGFNVVRTYYQWFQKYAPSQPISIPEFEGGWFSAWGDSAFYDDNNVGQRVTSQNIYMTFGGTNWGHSAAPVVYTSYDYSAPLRETRQQTTKLFQTKLINMFDTSSPDLLKTVMVGNGTGFHLSSKALFSWVLQNPDTGATFTVIQQSSTPSTSNVTASATLNTSAGSVVVPDVALYGRQSKILVTDYLLGGGAGSNNNTILYCSADIATSSTFGSADVLVLYLKEGQTGEFSFRDTANLTFTVYGNSQVTANSSSHQSFTYVQDSGATAVVFSNKVIVYLLDQPTAWRFWAPANGKPQSSPLEVFKSDRLFILGPYLVRSAEVDWSKGTLSIVGDSDAVTTLEAFVGFGPQDSSSGSYTTIHTIEWNGQALTAERTAYGAYRAKIPGGADLWTAAQIPSLKDATWYVADSLPEADPSYDDSRWVVCNKTTTASPSAPRTLPVLFSSDYGFYAGTKVYRGRFSFDELESAPTAVNLTASGGVGFGWTAWLNGQLLGGDVGTASLGTSSAELALTASSLLESDEGDNVLTVLVDYHGHDEENVAHGLENPRGLLGAQLLYGDNEVSNGSYTGFSSWRLTGNAGGPANIDAVRGPMNEGGLYAERLGWHLPGFDAASDTAFQLGSPLDSNSSNGAGVRFYVTTFQLNGGKGLDPSLDVPLGIQFAAPTDTMARVMLWINGYQYGKYVPHLGPQTRFPVPPGILNVGAGENNTLAISVWAMTEDGATLSEVSLVDYDGAYETGYSAAATGGDAASREALQPKWTNRAKYA</sequence>
<organism evidence="13">
    <name type="scientific">Grosmannia clavigera (strain kw1407 / UAMH 11150)</name>
    <name type="common">Blue stain fungus</name>
    <name type="synonym">Graphiocladiella clavigera</name>
    <dbReference type="NCBI Taxonomy" id="655863"/>
    <lineage>
        <taxon>Eukaryota</taxon>
        <taxon>Fungi</taxon>
        <taxon>Dikarya</taxon>
        <taxon>Ascomycota</taxon>
        <taxon>Pezizomycotina</taxon>
        <taxon>Sordariomycetes</taxon>
        <taxon>Sordariomycetidae</taxon>
        <taxon>Ophiostomatales</taxon>
        <taxon>Ophiostomataceae</taxon>
        <taxon>Leptographium</taxon>
    </lineage>
</organism>
<reference evidence="12 13" key="1">
    <citation type="journal article" date="2011" name="Proc. Natl. Acad. Sci. U.S.A.">
        <title>Genome and transcriptome analyses of the mountain pine beetle-fungal symbiont Grosmannia clavigera, a lodgepole pine pathogen.</title>
        <authorList>
            <person name="DiGuistini S."/>
            <person name="Wang Y."/>
            <person name="Liao N.Y."/>
            <person name="Taylor G."/>
            <person name="Tanguay P."/>
            <person name="Feau N."/>
            <person name="Henrissat B."/>
            <person name="Chan S.K."/>
            <person name="Hesse-Orce U."/>
            <person name="Alamouti S.M."/>
            <person name="Tsui C.K.M."/>
            <person name="Docking R.T."/>
            <person name="Levasseur A."/>
            <person name="Haridas S."/>
            <person name="Robertson G."/>
            <person name="Birol I."/>
            <person name="Holt R.A."/>
            <person name="Marra M.A."/>
            <person name="Hamelin R.C."/>
            <person name="Hirst M."/>
            <person name="Jones S.J.M."/>
            <person name="Bohlmann J."/>
            <person name="Breuil C."/>
        </authorList>
    </citation>
    <scope>NUCLEOTIDE SEQUENCE [LARGE SCALE GENOMIC DNA]</scope>
    <source>
        <strain evidence="13">kw1407 / UAMH 11150</strain>
    </source>
</reference>
<keyword evidence="13" id="KW-1185">Reference proteome</keyword>
<dbReference type="InterPro" id="IPR001944">
    <property type="entry name" value="Glycoside_Hdrlase_35"/>
</dbReference>
<feature type="chain" id="PRO_5003264158" description="Beta-galactosidase" evidence="10">
    <location>
        <begin position="20"/>
        <end position="1023"/>
    </location>
</feature>
<dbReference type="PANTHER" id="PTHR23421">
    <property type="entry name" value="BETA-GALACTOSIDASE RELATED"/>
    <property type="match status" value="1"/>
</dbReference>
<evidence type="ECO:0000256" key="5">
    <source>
        <dbReference type="ARBA" id="ARBA00022801"/>
    </source>
</evidence>
<dbReference type="EMBL" id="GL629997">
    <property type="protein sequence ID" value="EFW99297.1"/>
    <property type="molecule type" value="Genomic_DNA"/>
</dbReference>
<evidence type="ECO:0000256" key="2">
    <source>
        <dbReference type="ARBA" id="ARBA00009809"/>
    </source>
</evidence>
<dbReference type="SUPFAM" id="SSF51011">
    <property type="entry name" value="Glycosyl hydrolase domain"/>
    <property type="match status" value="1"/>
</dbReference>
<dbReference type="EC" id="3.2.1.23" evidence="3 8"/>
<dbReference type="SUPFAM" id="SSF117100">
    <property type="entry name" value="Beta-galactosidase LacA, domain 3"/>
    <property type="match status" value="1"/>
</dbReference>
<dbReference type="Proteomes" id="UP000007796">
    <property type="component" value="Unassembled WGS sequence"/>
</dbReference>
<evidence type="ECO:0000259" key="11">
    <source>
        <dbReference type="SMART" id="SM01029"/>
    </source>
</evidence>
<evidence type="ECO:0000256" key="3">
    <source>
        <dbReference type="ARBA" id="ARBA00012756"/>
    </source>
</evidence>
<dbReference type="Pfam" id="PF10435">
    <property type="entry name" value="BetaGal_dom2"/>
    <property type="match status" value="1"/>
</dbReference>
<comment type="similarity">
    <text evidence="2 9">Belongs to the glycosyl hydrolase 35 family.</text>
</comment>
<dbReference type="eggNOG" id="KOG0496">
    <property type="taxonomic scope" value="Eukaryota"/>
</dbReference>
<keyword evidence="6" id="KW-0325">Glycoprotein</keyword>
<evidence type="ECO:0000256" key="10">
    <source>
        <dbReference type="SAM" id="SignalP"/>
    </source>
</evidence>
<dbReference type="GeneID" id="25979071"/>
<keyword evidence="5 8" id="KW-0378">Hydrolase</keyword>
<keyword evidence="4 10" id="KW-0732">Signal</keyword>
<dbReference type="PROSITE" id="PS01182">
    <property type="entry name" value="GLYCOSYL_HYDROL_F35"/>
    <property type="match status" value="1"/>
</dbReference>
<evidence type="ECO:0000256" key="4">
    <source>
        <dbReference type="ARBA" id="ARBA00022729"/>
    </source>
</evidence>
<feature type="domain" description="Beta-galactosidase" evidence="11">
    <location>
        <begin position="364"/>
        <end position="546"/>
    </location>
</feature>
<evidence type="ECO:0000256" key="6">
    <source>
        <dbReference type="ARBA" id="ARBA00023180"/>
    </source>
</evidence>
<comment type="catalytic activity">
    <reaction evidence="1 8">
        <text>Hydrolysis of terminal non-reducing beta-D-galactose residues in beta-D-galactosides.</text>
        <dbReference type="EC" id="3.2.1.23"/>
    </reaction>
</comment>
<protein>
    <recommendedName>
        <fullName evidence="3 8">Beta-galactosidase</fullName>
        <ecNumber evidence="3 8">3.2.1.23</ecNumber>
    </recommendedName>
</protein>
<evidence type="ECO:0000256" key="1">
    <source>
        <dbReference type="ARBA" id="ARBA00001412"/>
    </source>
</evidence>
<dbReference type="Gene3D" id="3.20.20.80">
    <property type="entry name" value="Glycosidases"/>
    <property type="match status" value="1"/>
</dbReference>
<dbReference type="Pfam" id="PF01301">
    <property type="entry name" value="Glyco_hydro_35"/>
    <property type="match status" value="1"/>
</dbReference>
<dbReference type="Pfam" id="PF13364">
    <property type="entry name" value="BetaGal_ABD2"/>
    <property type="match status" value="2"/>
</dbReference>
<dbReference type="GO" id="GO:0005975">
    <property type="term" value="P:carbohydrate metabolic process"/>
    <property type="evidence" value="ECO:0007669"/>
    <property type="project" value="InterPro"/>
</dbReference>
<dbReference type="InterPro" id="IPR025972">
    <property type="entry name" value="BetaGal_dom3"/>
</dbReference>
<dbReference type="InterPro" id="IPR008979">
    <property type="entry name" value="Galactose-bd-like_sf"/>
</dbReference>
<dbReference type="GO" id="GO:0004565">
    <property type="term" value="F:beta-galactosidase activity"/>
    <property type="evidence" value="ECO:0007669"/>
    <property type="project" value="UniProtKB-EC"/>
</dbReference>
<dbReference type="InterPro" id="IPR025300">
    <property type="entry name" value="BetaGal_jelly_roll_dom"/>
</dbReference>
<dbReference type="Pfam" id="PF13363">
    <property type="entry name" value="BetaGal_dom3"/>
    <property type="match status" value="1"/>
</dbReference>
<proteinExistence type="inferred from homology"/>
<dbReference type="InterPro" id="IPR031330">
    <property type="entry name" value="Gly_Hdrlase_35_cat"/>
</dbReference>
<accession>F0XST5</accession>
<dbReference type="SMART" id="SM01029">
    <property type="entry name" value="BetaGal_dom2"/>
    <property type="match status" value="1"/>
</dbReference>
<dbReference type="HOGENOM" id="CLU_005732_2_1_1"/>
<evidence type="ECO:0000313" key="13">
    <source>
        <dbReference type="Proteomes" id="UP000007796"/>
    </source>
</evidence>
<evidence type="ECO:0000256" key="9">
    <source>
        <dbReference type="RuleBase" id="RU003679"/>
    </source>
</evidence>
<dbReference type="InParanoid" id="F0XST5"/>
<dbReference type="Gene3D" id="2.60.120.260">
    <property type="entry name" value="Galactose-binding domain-like"/>
    <property type="match status" value="2"/>
</dbReference>
<dbReference type="OrthoDB" id="1657402at2759"/>
<dbReference type="InterPro" id="IPR018954">
    <property type="entry name" value="Betagal_dom2"/>
</dbReference>
<dbReference type="InterPro" id="IPR019801">
    <property type="entry name" value="Glyco_hydro_35_CS"/>
</dbReference>
<dbReference type="AlphaFoldDB" id="F0XST5"/>
<dbReference type="SUPFAM" id="SSF49785">
    <property type="entry name" value="Galactose-binding domain-like"/>
    <property type="match status" value="2"/>
</dbReference>
<evidence type="ECO:0000313" key="12">
    <source>
        <dbReference type="EMBL" id="EFW99297.1"/>
    </source>
</evidence>
<dbReference type="PRINTS" id="PR00742">
    <property type="entry name" value="GLHYDRLASE35"/>
</dbReference>
<gene>
    <name evidence="12" type="ORF">CMQ_5718</name>
</gene>
<dbReference type="InterPro" id="IPR017853">
    <property type="entry name" value="GH"/>
</dbReference>
<keyword evidence="7 8" id="KW-0326">Glycosidase</keyword>
<feature type="signal peptide" evidence="10">
    <location>
        <begin position="1"/>
        <end position="19"/>
    </location>
</feature>
<dbReference type="InterPro" id="IPR037110">
    <property type="entry name" value="Betagal_dom2_sf"/>
</dbReference>
<dbReference type="SUPFAM" id="SSF51445">
    <property type="entry name" value="(Trans)glycosidases"/>
    <property type="match status" value="1"/>
</dbReference>
<dbReference type="RefSeq" id="XP_014168780.1">
    <property type="nucleotide sequence ID" value="XM_014313305.1"/>
</dbReference>
<dbReference type="Gene3D" id="2.60.390.10">
    <property type="entry name" value="Beta-galactosidase, domain 3"/>
    <property type="match status" value="1"/>
</dbReference>